<dbReference type="AlphaFoldDB" id="A0A838L993"/>
<dbReference type="Pfam" id="PF02515">
    <property type="entry name" value="CoA_transf_3"/>
    <property type="match status" value="1"/>
</dbReference>
<organism evidence="2 3">
    <name type="scientific">Sphingomonas chungangi</name>
    <dbReference type="NCBI Taxonomy" id="2683589"/>
    <lineage>
        <taxon>Bacteria</taxon>
        <taxon>Pseudomonadati</taxon>
        <taxon>Pseudomonadota</taxon>
        <taxon>Alphaproteobacteria</taxon>
        <taxon>Sphingomonadales</taxon>
        <taxon>Sphingomonadaceae</taxon>
        <taxon>Sphingomonas</taxon>
    </lineage>
</organism>
<sequence length="385" mass="40690">MAEPTVPGPLVGIRVVEFAGVGPGPFCAMLLADMGADVITLDRAVPSNLGIPKEPRFNPITRSRRSIALDLKTEEGRATALAFIAKADALIEGHRPGVMERLGLSPEICHAINPALVYGRMTGWGQEGPLADSVGHDLNYLAMTGALALMGPPEKPAIPLNLIGDYGGGGVYLALGLLAAIIEARRSGKGQVVDAAMIDGILSLMTAQFGFLESRRWSPVRGSNFLDGGAPWYNVYETADGAHVSVAAIEPKFYCELVAGMGLEASDLPEQMDQAAWPSVRERFAAVFRSRTRDAWVQVMAEREACFAPVLSPAEAARHPHMVARGSHRPVAGVLQPVPAPRFSRTPSTVQGDPPRVGDHDADILADWGVALPAPSLATISGASA</sequence>
<dbReference type="InterPro" id="IPR050509">
    <property type="entry name" value="CoA-transferase_III"/>
</dbReference>
<dbReference type="Gene3D" id="3.30.1540.10">
    <property type="entry name" value="formyl-coa transferase, domain 3"/>
    <property type="match status" value="1"/>
</dbReference>
<dbReference type="PANTHER" id="PTHR48228">
    <property type="entry name" value="SUCCINYL-COA--D-CITRAMALATE COA-TRANSFERASE"/>
    <property type="match status" value="1"/>
</dbReference>
<dbReference type="RefSeq" id="WP_160365285.1">
    <property type="nucleotide sequence ID" value="NZ_JACEIB010000025.1"/>
</dbReference>
<gene>
    <name evidence="2" type="ORF">HZF05_14450</name>
</gene>
<protein>
    <submittedName>
        <fullName evidence="2">CoA transferase</fullName>
    </submittedName>
</protein>
<accession>A0A838L993</accession>
<evidence type="ECO:0000313" key="2">
    <source>
        <dbReference type="EMBL" id="MBA2935285.1"/>
    </source>
</evidence>
<dbReference type="InterPro" id="IPR003673">
    <property type="entry name" value="CoA-Trfase_fam_III"/>
</dbReference>
<dbReference type="Proteomes" id="UP000570166">
    <property type="component" value="Unassembled WGS sequence"/>
</dbReference>
<dbReference type="InterPro" id="IPR044855">
    <property type="entry name" value="CoA-Trfase_III_dom3_sf"/>
</dbReference>
<dbReference type="PANTHER" id="PTHR48228:SF5">
    <property type="entry name" value="ALPHA-METHYLACYL-COA RACEMASE"/>
    <property type="match status" value="1"/>
</dbReference>
<dbReference type="Gene3D" id="3.40.50.10540">
    <property type="entry name" value="Crotonobetainyl-coa:carnitine coa-transferase, domain 1"/>
    <property type="match status" value="1"/>
</dbReference>
<reference evidence="2 3" key="1">
    <citation type="submission" date="2020-07" db="EMBL/GenBank/DDBJ databases">
        <authorList>
            <person name="Sun Q."/>
        </authorList>
    </citation>
    <scope>NUCLEOTIDE SEQUENCE [LARGE SCALE GENOMIC DNA]</scope>
    <source>
        <strain evidence="2 3">CGMCC 1.13654</strain>
    </source>
</reference>
<evidence type="ECO:0000256" key="1">
    <source>
        <dbReference type="SAM" id="MobiDB-lite"/>
    </source>
</evidence>
<dbReference type="InterPro" id="IPR023606">
    <property type="entry name" value="CoA-Trfase_III_dom_1_sf"/>
</dbReference>
<evidence type="ECO:0000313" key="3">
    <source>
        <dbReference type="Proteomes" id="UP000570166"/>
    </source>
</evidence>
<keyword evidence="2" id="KW-0808">Transferase</keyword>
<dbReference type="EMBL" id="JACEIB010000025">
    <property type="protein sequence ID" value="MBA2935285.1"/>
    <property type="molecule type" value="Genomic_DNA"/>
</dbReference>
<dbReference type="SUPFAM" id="SSF89796">
    <property type="entry name" value="CoA-transferase family III (CaiB/BaiF)"/>
    <property type="match status" value="1"/>
</dbReference>
<keyword evidence="3" id="KW-1185">Reference proteome</keyword>
<comment type="caution">
    <text evidence="2">The sequence shown here is derived from an EMBL/GenBank/DDBJ whole genome shotgun (WGS) entry which is preliminary data.</text>
</comment>
<name>A0A838L993_9SPHN</name>
<dbReference type="GO" id="GO:0016740">
    <property type="term" value="F:transferase activity"/>
    <property type="evidence" value="ECO:0007669"/>
    <property type="project" value="UniProtKB-KW"/>
</dbReference>
<feature type="region of interest" description="Disordered" evidence="1">
    <location>
        <begin position="337"/>
        <end position="356"/>
    </location>
</feature>
<proteinExistence type="predicted"/>